<keyword evidence="7" id="KW-0812">Transmembrane</keyword>
<dbReference type="InterPro" id="IPR009030">
    <property type="entry name" value="Growth_fac_rcpt_cys_sf"/>
</dbReference>
<evidence type="ECO:0000256" key="2">
    <source>
        <dbReference type="ARBA" id="ARBA00022729"/>
    </source>
</evidence>
<keyword evidence="7" id="KW-0472">Membrane</keyword>
<dbReference type="OrthoDB" id="5814741at2759"/>
<dbReference type="Pfam" id="PF23106">
    <property type="entry name" value="EGF_Teneurin"/>
    <property type="match status" value="1"/>
</dbReference>
<dbReference type="Gene3D" id="2.10.25.10">
    <property type="entry name" value="Laminin"/>
    <property type="match status" value="2"/>
</dbReference>
<name>A0A811L1D0_9BILA</name>
<protein>
    <recommendedName>
        <fullName evidence="12">EGF-like domain-containing protein</fullName>
    </recommendedName>
</protein>
<dbReference type="SMART" id="SM01411">
    <property type="entry name" value="Ephrin_rec_like"/>
    <property type="match status" value="4"/>
</dbReference>
<dbReference type="SMART" id="SM00181">
    <property type="entry name" value="EGF"/>
    <property type="match status" value="7"/>
</dbReference>
<dbReference type="Gene3D" id="2.10.50.10">
    <property type="entry name" value="Tumor Necrosis Factor Receptor, subunit A, domain 2"/>
    <property type="match status" value="3"/>
</dbReference>
<feature type="disulfide bond" evidence="5">
    <location>
        <begin position="252"/>
        <end position="261"/>
    </location>
</feature>
<evidence type="ECO:0000259" key="8">
    <source>
        <dbReference type="PROSITE" id="PS50026"/>
    </source>
</evidence>
<feature type="domain" description="EGF-like" evidence="8">
    <location>
        <begin position="224"/>
        <end position="262"/>
    </location>
</feature>
<dbReference type="GO" id="GO:0005509">
    <property type="term" value="F:calcium ion binding"/>
    <property type="evidence" value="ECO:0007669"/>
    <property type="project" value="InterPro"/>
</dbReference>
<keyword evidence="11" id="KW-1185">Reference proteome</keyword>
<dbReference type="InterPro" id="IPR013320">
    <property type="entry name" value="ConA-like_dom_sf"/>
</dbReference>
<dbReference type="Gene3D" id="2.60.120.200">
    <property type="match status" value="1"/>
</dbReference>
<evidence type="ECO:0000256" key="3">
    <source>
        <dbReference type="ARBA" id="ARBA00022737"/>
    </source>
</evidence>
<comment type="caution">
    <text evidence="10">The sequence shown here is derived from an EMBL/GenBank/DDBJ whole genome shotgun (WGS) entry which is preliminary data.</text>
</comment>
<dbReference type="InterPro" id="IPR011641">
    <property type="entry name" value="Tyr-kin_ephrin_A/B_rcpt-like"/>
</dbReference>
<feature type="compositionally biased region" description="Polar residues" evidence="6">
    <location>
        <begin position="1118"/>
        <end position="1132"/>
    </location>
</feature>
<dbReference type="PROSITE" id="PS50825">
    <property type="entry name" value="HYR"/>
    <property type="match status" value="1"/>
</dbReference>
<accession>A0A811L1D0</accession>
<dbReference type="PROSITE" id="PS00022">
    <property type="entry name" value="EGF_1"/>
    <property type="match status" value="4"/>
</dbReference>
<evidence type="ECO:0000256" key="6">
    <source>
        <dbReference type="SAM" id="MobiDB-lite"/>
    </source>
</evidence>
<keyword evidence="1 5" id="KW-0245">EGF-like domain</keyword>
<evidence type="ECO:0000256" key="1">
    <source>
        <dbReference type="ARBA" id="ARBA00022536"/>
    </source>
</evidence>
<dbReference type="Pfam" id="PF07699">
    <property type="entry name" value="Ephrin_rec_like"/>
    <property type="match status" value="3"/>
</dbReference>
<feature type="disulfide bond" evidence="5">
    <location>
        <begin position="111"/>
        <end position="128"/>
    </location>
</feature>
<feature type="disulfide bond" evidence="5">
    <location>
        <begin position="173"/>
        <end position="182"/>
    </location>
</feature>
<feature type="region of interest" description="Disordered" evidence="6">
    <location>
        <begin position="1186"/>
        <end position="1211"/>
    </location>
</feature>
<keyword evidence="3" id="KW-0677">Repeat</keyword>
<dbReference type="Proteomes" id="UP000614601">
    <property type="component" value="Unassembled WGS sequence"/>
</dbReference>
<dbReference type="SUPFAM" id="SSF49899">
    <property type="entry name" value="Concanavalin A-like lectins/glucanases"/>
    <property type="match status" value="1"/>
</dbReference>
<evidence type="ECO:0000313" key="11">
    <source>
        <dbReference type="Proteomes" id="UP000614601"/>
    </source>
</evidence>
<dbReference type="InterPro" id="IPR003410">
    <property type="entry name" value="HYR_dom"/>
</dbReference>
<reference evidence="10" key="1">
    <citation type="submission" date="2020-09" db="EMBL/GenBank/DDBJ databases">
        <authorList>
            <person name="Kikuchi T."/>
        </authorList>
    </citation>
    <scope>NUCLEOTIDE SEQUENCE</scope>
    <source>
        <strain evidence="10">SH1</strain>
    </source>
</reference>
<feature type="transmembrane region" description="Helical" evidence="7">
    <location>
        <begin position="1061"/>
        <end position="1084"/>
    </location>
</feature>
<dbReference type="PROSITE" id="PS01186">
    <property type="entry name" value="EGF_2"/>
    <property type="match status" value="4"/>
</dbReference>
<dbReference type="EMBL" id="CAJFCW020000004">
    <property type="protein sequence ID" value="CAG9115752.1"/>
    <property type="molecule type" value="Genomic_DNA"/>
</dbReference>
<evidence type="ECO:0000313" key="10">
    <source>
        <dbReference type="EMBL" id="CAD5221978.1"/>
    </source>
</evidence>
<proteinExistence type="predicted"/>
<keyword evidence="2" id="KW-0732">Signal</keyword>
<feature type="region of interest" description="Disordered" evidence="6">
    <location>
        <begin position="1113"/>
        <end position="1134"/>
    </location>
</feature>
<comment type="caution">
    <text evidence="5">Lacks conserved residue(s) required for the propagation of feature annotation.</text>
</comment>
<gene>
    <name evidence="10" type="ORF">BOKJ2_LOCUS9715</name>
</gene>
<keyword evidence="7" id="KW-1133">Transmembrane helix</keyword>
<dbReference type="PANTHER" id="PTHR12916">
    <property type="entry name" value="CYTOCHROME C OXIDASE POLYPEPTIDE VIC-2"/>
    <property type="match status" value="1"/>
</dbReference>
<evidence type="ECO:0000256" key="4">
    <source>
        <dbReference type="ARBA" id="ARBA00023157"/>
    </source>
</evidence>
<evidence type="ECO:0000259" key="9">
    <source>
        <dbReference type="PROSITE" id="PS50825"/>
    </source>
</evidence>
<dbReference type="SUPFAM" id="SSF57196">
    <property type="entry name" value="EGF/Laminin"/>
    <property type="match status" value="1"/>
</dbReference>
<dbReference type="PANTHER" id="PTHR12916:SF4">
    <property type="entry name" value="UNINFLATABLE, ISOFORM C"/>
    <property type="match status" value="1"/>
</dbReference>
<feature type="disulfide bond" evidence="5">
    <location>
        <begin position="212"/>
        <end position="221"/>
    </location>
</feature>
<sequence length="1289" mass="147307">MGFEGEYCERLVDFCVYLNCNKNNTRETIRHYGTCYCHCKEGYFGDTCDEEVNACEKRDIKLCGQGECKAVGVGYAPVNEYSGYKCVCKAGNLRASDNCLSFNSSCPLSNCYLPHGVCKDKSYNDTACICREGYYGKDCLEDVNYCSDETCLHNGTCHQGRDTRRLPRMMCDCPPETDGVNCEEMPSPCDKDPCGEHGECIPRGKYNFTCRCKDGYRAPQCITPPSQCVDGHSYCNEHGICKSYDRFDSCECFRGYTGRQCEQESTNQFNLFFTGRSVLKPPVHSMDVDCKTKDYITLTAWMKYDKSVYGFDTFPITLKNHHDDFVRIDRTKVIVNNVTIDISESKVGLEQWVYYVITYDVHNRIVSVVVNNGPAYKRDINVYCMTLKLLLGTQVNEKPMVPIFKGEMGLVQVHNVAFSFLEINEQIKNCLKWHFKEENVIISWRDINLTTWSRTDVQVLVPGVCSKTNCRNGAKECSPEIDRIPPKPINCPSLIRRNSTSRLYREDWGEIKFEDDSYIVEVKSNYFCNQTLTFGYYHVVYIAVDMHNNYGRCEFDVVIANEGESEPTLDASYTKSWYREFETDQVKSYQQLECIKNEHQFIDDNSPFYTMDFMNHWSVRGSYYPTCSKAEFPMQNLTGNLTNFNYDCDNQDELDYVTLERILWAINNASEEFEKTYDKGFCEKNDCTDNTIIIPPVCDNTTNFNKNRNRWSRAVTLDLFGTYEYILSTNNTQHVVRDFVIEALRKQFEVKKIRVYANNESWELPTPYQNFECADEAQYVRLTTELDNDQEQFFCFLPGPGKFFNKTLNKVEECHIGYYKETHGSELCSECGENRTTLIRGARNETDCFYINCNKGQYGDSEGCHPCKRGEYNNVGGRDKCNHCVPGWYTTLQEGSTKEDDCIWPCERWENYDLITGCAPCVNGTFMDFSVSPGCKPCNKGFTSEFNSTSKEDCKYVFCPLGFTIKNERNNSLTDDQTLSETTFINFCTPCAVGKYKHWHGNQNCASCPANSTTVAEGSKYKNDCSVIRCPDGNGKVCSAGYTCHNYMCTKVPNFQPEENWFGYVLASLSLGMLFILCIFCVIYRGFVVMYIDSSCPWILFCWKPKQGQRRFSVNPARDTSNLPMSPSSDDGPTNILETDIDDDRRPRFDTGSTDASCVRQRKLGAQSSNILDELRSNLMHVMASPTSAISSDSSGKRTPPPILTGSPSRRDLEAAKAAARVARSETYQMATFDNNPRIQFQSNFIRHHRTYGPLAVDARTNHTIPRVTIVSTETTSETNEDDDEGFFK</sequence>
<keyword evidence="4 5" id="KW-1015">Disulfide bond</keyword>
<dbReference type="SMART" id="SM00179">
    <property type="entry name" value="EGF_CA"/>
    <property type="match status" value="3"/>
</dbReference>
<dbReference type="EMBL" id="CAJFDH010000004">
    <property type="protein sequence ID" value="CAD5221978.1"/>
    <property type="molecule type" value="Genomic_DNA"/>
</dbReference>
<feature type="domain" description="HYR" evidence="9">
    <location>
        <begin position="481"/>
        <end position="561"/>
    </location>
</feature>
<evidence type="ECO:0000256" key="5">
    <source>
        <dbReference type="PROSITE-ProRule" id="PRU00076"/>
    </source>
</evidence>
<feature type="domain" description="EGF-like" evidence="8">
    <location>
        <begin position="102"/>
        <end position="140"/>
    </location>
</feature>
<dbReference type="SUPFAM" id="SSF57184">
    <property type="entry name" value="Growth factor receptor domain"/>
    <property type="match status" value="1"/>
</dbReference>
<evidence type="ECO:0008006" key="12">
    <source>
        <dbReference type="Google" id="ProtNLM"/>
    </source>
</evidence>
<feature type="disulfide bond" evidence="5">
    <location>
        <begin position="130"/>
        <end position="139"/>
    </location>
</feature>
<dbReference type="InterPro" id="IPR000742">
    <property type="entry name" value="EGF"/>
</dbReference>
<dbReference type="InterPro" id="IPR001881">
    <property type="entry name" value="EGF-like_Ca-bd_dom"/>
</dbReference>
<feature type="domain" description="EGF-like" evidence="8">
    <location>
        <begin position="142"/>
        <end position="183"/>
    </location>
</feature>
<dbReference type="Proteomes" id="UP000783686">
    <property type="component" value="Unassembled WGS sequence"/>
</dbReference>
<dbReference type="PROSITE" id="PS50026">
    <property type="entry name" value="EGF_3"/>
    <property type="match status" value="4"/>
</dbReference>
<feature type="domain" description="EGF-like" evidence="8">
    <location>
        <begin position="185"/>
        <end position="222"/>
    </location>
</feature>
<organism evidence="10 11">
    <name type="scientific">Bursaphelenchus okinawaensis</name>
    <dbReference type="NCBI Taxonomy" id="465554"/>
    <lineage>
        <taxon>Eukaryota</taxon>
        <taxon>Metazoa</taxon>
        <taxon>Ecdysozoa</taxon>
        <taxon>Nematoda</taxon>
        <taxon>Chromadorea</taxon>
        <taxon>Rhabditida</taxon>
        <taxon>Tylenchina</taxon>
        <taxon>Tylenchomorpha</taxon>
        <taxon>Aphelenchoidea</taxon>
        <taxon>Aphelenchoididae</taxon>
        <taxon>Bursaphelenchus</taxon>
    </lineage>
</organism>
<evidence type="ECO:0000256" key="7">
    <source>
        <dbReference type="SAM" id="Phobius"/>
    </source>
</evidence>